<evidence type="ECO:0000313" key="2">
    <source>
        <dbReference type="Proteomes" id="UP000232149"/>
    </source>
</evidence>
<gene>
    <name evidence="1" type="ORF">CH376_06025</name>
</gene>
<dbReference type="Proteomes" id="UP000232149">
    <property type="component" value="Unassembled WGS sequence"/>
</dbReference>
<organism evidence="1 2">
    <name type="scientific">Leptospira adleri</name>
    <dbReference type="NCBI Taxonomy" id="2023186"/>
    <lineage>
        <taxon>Bacteria</taxon>
        <taxon>Pseudomonadati</taxon>
        <taxon>Spirochaetota</taxon>
        <taxon>Spirochaetia</taxon>
        <taxon>Leptospirales</taxon>
        <taxon>Leptospiraceae</taxon>
        <taxon>Leptospira</taxon>
    </lineage>
</organism>
<sequence>MNPFEGRLETYSSSSTLFWLIIKPPFCDCDFASACDAWVVRLAELRRETEWVPSTRNKYTLKMYKVNQKIR</sequence>
<comment type="caution">
    <text evidence="1">The sequence shown here is derived from an EMBL/GenBank/DDBJ whole genome shotgun (WGS) entry which is preliminary data.</text>
</comment>
<keyword evidence="2" id="KW-1185">Reference proteome</keyword>
<name>A0ABX4P196_9LEPT</name>
<evidence type="ECO:0000313" key="1">
    <source>
        <dbReference type="EMBL" id="PJZ62863.1"/>
    </source>
</evidence>
<dbReference type="EMBL" id="NPDU01000011">
    <property type="protein sequence ID" value="PJZ62863.1"/>
    <property type="molecule type" value="Genomic_DNA"/>
</dbReference>
<reference evidence="1 2" key="1">
    <citation type="submission" date="2017-07" db="EMBL/GenBank/DDBJ databases">
        <title>Leptospira spp. isolated from tropical soils.</title>
        <authorList>
            <person name="Thibeaux R."/>
            <person name="Iraola G."/>
            <person name="Ferres I."/>
            <person name="Bierque E."/>
            <person name="Girault D."/>
            <person name="Soupe-Gilbert M.-E."/>
            <person name="Picardeau M."/>
            <person name="Goarant C."/>
        </authorList>
    </citation>
    <scope>NUCLEOTIDE SEQUENCE [LARGE SCALE GENOMIC DNA]</scope>
    <source>
        <strain evidence="1 2">FH2-B-D1</strain>
    </source>
</reference>
<proteinExistence type="predicted"/>
<accession>A0ABX4P196</accession>
<evidence type="ECO:0008006" key="3">
    <source>
        <dbReference type="Google" id="ProtNLM"/>
    </source>
</evidence>
<protein>
    <recommendedName>
        <fullName evidence="3">DUF1564 family protein</fullName>
    </recommendedName>
</protein>